<organism evidence="6 7">
    <name type="scientific">Streptococcus caledonicus</name>
    <dbReference type="NCBI Taxonomy" id="2614158"/>
    <lineage>
        <taxon>Bacteria</taxon>
        <taxon>Bacillati</taxon>
        <taxon>Bacillota</taxon>
        <taxon>Bacilli</taxon>
        <taxon>Lactobacillales</taxon>
        <taxon>Streptococcaceae</taxon>
        <taxon>Streptococcus</taxon>
    </lineage>
</organism>
<evidence type="ECO:0000256" key="1">
    <source>
        <dbReference type="ARBA" id="ARBA00023015"/>
    </source>
</evidence>
<evidence type="ECO:0000313" key="7">
    <source>
        <dbReference type="Proteomes" id="UP001596110"/>
    </source>
</evidence>
<feature type="domain" description="HTH rpiR-type" evidence="4">
    <location>
        <begin position="2"/>
        <end position="78"/>
    </location>
</feature>
<dbReference type="Pfam" id="PF01380">
    <property type="entry name" value="SIS"/>
    <property type="match status" value="1"/>
</dbReference>
<dbReference type="PROSITE" id="PS51071">
    <property type="entry name" value="HTH_RPIR"/>
    <property type="match status" value="1"/>
</dbReference>
<dbReference type="InterPro" id="IPR009057">
    <property type="entry name" value="Homeodomain-like_sf"/>
</dbReference>
<dbReference type="InterPro" id="IPR036388">
    <property type="entry name" value="WH-like_DNA-bd_sf"/>
</dbReference>
<accession>A0ABW0UF01</accession>
<dbReference type="InterPro" id="IPR047640">
    <property type="entry name" value="RpiR-like"/>
</dbReference>
<dbReference type="InterPro" id="IPR035472">
    <property type="entry name" value="RpiR-like_SIS"/>
</dbReference>
<comment type="caution">
    <text evidence="6">The sequence shown here is derived from an EMBL/GenBank/DDBJ whole genome shotgun (WGS) entry which is preliminary data.</text>
</comment>
<evidence type="ECO:0000313" key="6">
    <source>
        <dbReference type="EMBL" id="MFC5631743.1"/>
    </source>
</evidence>
<keyword evidence="1" id="KW-0805">Transcription regulation</keyword>
<evidence type="ECO:0000256" key="3">
    <source>
        <dbReference type="ARBA" id="ARBA00023163"/>
    </source>
</evidence>
<dbReference type="InterPro" id="IPR046348">
    <property type="entry name" value="SIS_dom_sf"/>
</dbReference>
<dbReference type="Pfam" id="PF01418">
    <property type="entry name" value="HTH_6"/>
    <property type="match status" value="1"/>
</dbReference>
<dbReference type="Gene3D" id="3.40.50.10490">
    <property type="entry name" value="Glucose-6-phosphate isomerase like protein, domain 1"/>
    <property type="match status" value="1"/>
</dbReference>
<dbReference type="EMBL" id="JBHSOJ010000023">
    <property type="protein sequence ID" value="MFC5631743.1"/>
    <property type="molecule type" value="Genomic_DNA"/>
</dbReference>
<dbReference type="PROSITE" id="PS51464">
    <property type="entry name" value="SIS"/>
    <property type="match status" value="1"/>
</dbReference>
<sequence length="258" mass="29685">MIDLNAIVLKYYSKLNETDLLIWEYIARHKKEVSSLTITELAEATNVSRTTISRFVRKLGLTGYSEFKVLLNMSNETLPQSREAFHEACDCLSNYINKQRDKDFGKVCQLIFDAKRVFVYGTGDVQQSVAKQFKRLFLSVEEVVYDFAGTTFDPAMYNILDSNDLIFIISLSGNTDKVLSIARQLKMTGTKIISLTEFKNNPLAELSDENLYIDTTKLSFLATHPNYKMTMPYYLLVELLFIQYAMYKNNRLVLSESK</sequence>
<name>A0ABW0UF01_9STRE</name>
<dbReference type="Proteomes" id="UP001596110">
    <property type="component" value="Unassembled WGS sequence"/>
</dbReference>
<proteinExistence type="predicted"/>
<dbReference type="PANTHER" id="PTHR30514:SF1">
    <property type="entry name" value="HTH-TYPE TRANSCRIPTIONAL REGULATOR HEXR-RELATED"/>
    <property type="match status" value="1"/>
</dbReference>
<gene>
    <name evidence="6" type="ORF">ACFPQ3_09260</name>
</gene>
<keyword evidence="2" id="KW-0238">DNA-binding</keyword>
<evidence type="ECO:0000259" key="5">
    <source>
        <dbReference type="PROSITE" id="PS51464"/>
    </source>
</evidence>
<keyword evidence="3" id="KW-0804">Transcription</keyword>
<dbReference type="InterPro" id="IPR000281">
    <property type="entry name" value="HTH_RpiR"/>
</dbReference>
<evidence type="ECO:0000256" key="2">
    <source>
        <dbReference type="ARBA" id="ARBA00023125"/>
    </source>
</evidence>
<dbReference type="SUPFAM" id="SSF53697">
    <property type="entry name" value="SIS domain"/>
    <property type="match status" value="1"/>
</dbReference>
<dbReference type="PANTHER" id="PTHR30514">
    <property type="entry name" value="GLUCOKINASE"/>
    <property type="match status" value="1"/>
</dbReference>
<dbReference type="CDD" id="cd05013">
    <property type="entry name" value="SIS_RpiR"/>
    <property type="match status" value="1"/>
</dbReference>
<dbReference type="InterPro" id="IPR001347">
    <property type="entry name" value="SIS_dom"/>
</dbReference>
<evidence type="ECO:0000259" key="4">
    <source>
        <dbReference type="PROSITE" id="PS51071"/>
    </source>
</evidence>
<feature type="domain" description="SIS" evidence="5">
    <location>
        <begin position="107"/>
        <end position="246"/>
    </location>
</feature>
<dbReference type="Gene3D" id="1.10.10.10">
    <property type="entry name" value="Winged helix-like DNA-binding domain superfamily/Winged helix DNA-binding domain"/>
    <property type="match status" value="1"/>
</dbReference>
<dbReference type="RefSeq" id="WP_156806234.1">
    <property type="nucleotide sequence ID" value="NZ_JBHSOJ010000023.1"/>
</dbReference>
<protein>
    <submittedName>
        <fullName evidence="6">MurR/RpiR family transcriptional regulator</fullName>
    </submittedName>
</protein>
<keyword evidence="7" id="KW-1185">Reference proteome</keyword>
<reference evidence="7" key="1">
    <citation type="journal article" date="2019" name="Int. J. Syst. Evol. Microbiol.">
        <title>The Global Catalogue of Microorganisms (GCM) 10K type strain sequencing project: providing services to taxonomists for standard genome sequencing and annotation.</title>
        <authorList>
            <consortium name="The Broad Institute Genomics Platform"/>
            <consortium name="The Broad Institute Genome Sequencing Center for Infectious Disease"/>
            <person name="Wu L."/>
            <person name="Ma J."/>
        </authorList>
    </citation>
    <scope>NUCLEOTIDE SEQUENCE [LARGE SCALE GENOMIC DNA]</scope>
    <source>
        <strain evidence="7">DT43</strain>
    </source>
</reference>
<dbReference type="SUPFAM" id="SSF46689">
    <property type="entry name" value="Homeodomain-like"/>
    <property type="match status" value="1"/>
</dbReference>